<dbReference type="Gene3D" id="1.10.10.160">
    <property type="match status" value="1"/>
</dbReference>
<dbReference type="Proteomes" id="UP000198816">
    <property type="component" value="Unassembled WGS sequence"/>
</dbReference>
<comment type="catalytic activity">
    <reaction evidence="11">
        <text>ATP + H2O = ADP + phosphate + H(+)</text>
        <dbReference type="Rhea" id="RHEA:13065"/>
        <dbReference type="ChEBI" id="CHEBI:15377"/>
        <dbReference type="ChEBI" id="CHEBI:15378"/>
        <dbReference type="ChEBI" id="CHEBI:30616"/>
        <dbReference type="ChEBI" id="CHEBI:43474"/>
        <dbReference type="ChEBI" id="CHEBI:456216"/>
        <dbReference type="EC" id="5.6.2.4"/>
    </reaction>
</comment>
<dbReference type="PANTHER" id="PTHR11070:SF2">
    <property type="entry name" value="ATP-DEPENDENT DNA HELICASE SRS2"/>
    <property type="match status" value="1"/>
</dbReference>
<dbReference type="Pfam" id="PF00580">
    <property type="entry name" value="UvrD-helicase"/>
    <property type="match status" value="1"/>
</dbReference>
<reference evidence="17" key="1">
    <citation type="submission" date="2016-10" db="EMBL/GenBank/DDBJ databases">
        <authorList>
            <person name="Varghese N."/>
            <person name="Submissions S."/>
        </authorList>
    </citation>
    <scope>NUCLEOTIDE SEQUENCE [LARGE SCALE GENOMIC DNA]</scope>
    <source>
        <strain evidence="17">DSM 217</strain>
    </source>
</reference>
<dbReference type="CDD" id="cd17932">
    <property type="entry name" value="DEXQc_UvrD"/>
    <property type="match status" value="1"/>
</dbReference>
<feature type="domain" description="UvrD-like helicase ATP-binding" evidence="14">
    <location>
        <begin position="20"/>
        <end position="298"/>
    </location>
</feature>
<evidence type="ECO:0000256" key="13">
    <source>
        <dbReference type="SAM" id="MobiDB-lite"/>
    </source>
</evidence>
<dbReference type="Pfam" id="PF21196">
    <property type="entry name" value="PcrA_UvrD_tudor"/>
    <property type="match status" value="1"/>
</dbReference>
<dbReference type="EMBL" id="FNNZ01000015">
    <property type="protein sequence ID" value="SDX14682.1"/>
    <property type="molecule type" value="Genomic_DNA"/>
</dbReference>
<dbReference type="GO" id="GO:0005829">
    <property type="term" value="C:cytosol"/>
    <property type="evidence" value="ECO:0007669"/>
    <property type="project" value="TreeGrafter"/>
</dbReference>
<dbReference type="AlphaFoldDB" id="A0A1H2ZB32"/>
<comment type="catalytic activity">
    <reaction evidence="8">
        <text>Couples ATP hydrolysis with the unwinding of duplex DNA by translocating in the 3'-5' direction.</text>
        <dbReference type="EC" id="5.6.2.4"/>
    </reaction>
</comment>
<sequence length="738" mass="82765">MSCLSWLGRIQAMDVSALLDPLNDAQRAAVAAESGNLLVLAGAGSGKTRVLVHRIAWLVQVQQVPSYAVLAVTFTNKAAREMRGRIETMLGVPIGGMWVGTFHGLAHRFLRAHWQDAALPQQFQILDSDDQFRLIKRILKAMQLDEARWPPRQVQGFINKQKDEGLRPNHLDGGGDFFTDKMIAVYRQYEEERARSGLLDFADLLLKTLELLRERPDILGHYQRRFAHILVDEFQDTNAIQYAWLRLLAGANDNLFAVGDDDQSIYGWRGAKVENIQSFQRDYPNTQVIRLEQNYRSSGNILAAANALIAHNPTRLGKNLWTQDGEGEPIRRYTAFNEVDEARFVVERIRRFTQTEGHRRDECAILYRTTAQSRLFEEALIQAQIPYRVYGGLRFFERAEIRDALAYLRLVANPDDDAAFERVVNTPNRGIGARTLDLLRQQARETRVSLWQAAADLTGTSVLGPRGGAALLGFIDLVRDQRRARESLALHELVTALIEAAGLPDFYKKNKDGKGQDRVENLEQLVDTAARFEEELHEEETDALAVFLAHAALEAGDTQADGFEDSVQLMTLHSAKGLEFPVVFLVGLEEGLFPHSLSAEDPSRLEEERRLCYVGMTRAMRELYVTHAESRRLYGREEAPMPSRFLREVPPGLVEEVRARSSTHRTTASSAPSPSLASMSSGDAGLFRLGQRVVHPKFGEGVVLNSEGRGSAARIQVNFQKAGAKWLVLAYARLEPAG</sequence>
<evidence type="ECO:0000256" key="4">
    <source>
        <dbReference type="ARBA" id="ARBA00022806"/>
    </source>
</evidence>
<keyword evidence="17" id="KW-1185">Reference proteome</keyword>
<evidence type="ECO:0000313" key="16">
    <source>
        <dbReference type="EMBL" id="SDX14682.1"/>
    </source>
</evidence>
<dbReference type="FunFam" id="1.10.486.10:FF:000003">
    <property type="entry name" value="ATP-dependent DNA helicase"/>
    <property type="match status" value="1"/>
</dbReference>
<dbReference type="PROSITE" id="PS51198">
    <property type="entry name" value="UVRD_HELICASE_ATP_BIND"/>
    <property type="match status" value="1"/>
</dbReference>
<feature type="domain" description="UvrD-like helicase C-terminal" evidence="15">
    <location>
        <begin position="299"/>
        <end position="577"/>
    </location>
</feature>
<feature type="binding site" evidence="12">
    <location>
        <begin position="41"/>
        <end position="48"/>
    </location>
    <ligand>
        <name>ATP</name>
        <dbReference type="ChEBI" id="CHEBI:30616"/>
    </ligand>
</feature>
<dbReference type="GO" id="GO:0043138">
    <property type="term" value="F:3'-5' DNA helicase activity"/>
    <property type="evidence" value="ECO:0007669"/>
    <property type="project" value="UniProtKB-EC"/>
</dbReference>
<dbReference type="NCBIfam" id="NF008743">
    <property type="entry name" value="PRK11773.1"/>
    <property type="match status" value="1"/>
</dbReference>
<evidence type="ECO:0000256" key="3">
    <source>
        <dbReference type="ARBA" id="ARBA00022801"/>
    </source>
</evidence>
<evidence type="ECO:0000256" key="2">
    <source>
        <dbReference type="ARBA" id="ARBA00022741"/>
    </source>
</evidence>
<name>A0A1H2ZB32_THIRO</name>
<evidence type="ECO:0000256" key="10">
    <source>
        <dbReference type="ARBA" id="ARBA00034923"/>
    </source>
</evidence>
<dbReference type="GO" id="GO:0016887">
    <property type="term" value="F:ATP hydrolysis activity"/>
    <property type="evidence" value="ECO:0007669"/>
    <property type="project" value="RHEA"/>
</dbReference>
<evidence type="ECO:0000256" key="1">
    <source>
        <dbReference type="ARBA" id="ARBA00009922"/>
    </source>
</evidence>
<evidence type="ECO:0000256" key="9">
    <source>
        <dbReference type="ARBA" id="ARBA00034808"/>
    </source>
</evidence>
<keyword evidence="4 12" id="KW-0347">Helicase</keyword>
<dbReference type="GO" id="GO:0005524">
    <property type="term" value="F:ATP binding"/>
    <property type="evidence" value="ECO:0007669"/>
    <property type="project" value="UniProtKB-UniRule"/>
</dbReference>
<gene>
    <name evidence="16" type="ORF">SAMN05421783_11541</name>
</gene>
<dbReference type="STRING" id="1058.SAMN05421783_11541"/>
<dbReference type="CDD" id="cd18807">
    <property type="entry name" value="SF1_C_UvrD"/>
    <property type="match status" value="1"/>
</dbReference>
<keyword evidence="7" id="KW-0413">Isomerase</keyword>
<evidence type="ECO:0000259" key="14">
    <source>
        <dbReference type="PROSITE" id="PS51198"/>
    </source>
</evidence>
<proteinExistence type="inferred from homology"/>
<protein>
    <recommendedName>
        <fullName evidence="9">DNA 3'-5' helicase</fullName>
        <ecNumber evidence="9">5.6.2.4</ecNumber>
    </recommendedName>
    <alternativeName>
        <fullName evidence="10">DNA 3'-5' helicase II</fullName>
    </alternativeName>
</protein>
<dbReference type="InterPro" id="IPR014017">
    <property type="entry name" value="DNA_helicase_UvrD-like_C"/>
</dbReference>
<dbReference type="GO" id="GO:0033202">
    <property type="term" value="C:DNA helicase complex"/>
    <property type="evidence" value="ECO:0007669"/>
    <property type="project" value="TreeGrafter"/>
</dbReference>
<dbReference type="SUPFAM" id="SSF52540">
    <property type="entry name" value="P-loop containing nucleoside triphosphate hydrolases"/>
    <property type="match status" value="1"/>
</dbReference>
<evidence type="ECO:0000256" key="6">
    <source>
        <dbReference type="ARBA" id="ARBA00023125"/>
    </source>
</evidence>
<dbReference type="Gene3D" id="3.40.50.300">
    <property type="entry name" value="P-loop containing nucleotide triphosphate hydrolases"/>
    <property type="match status" value="2"/>
</dbReference>
<feature type="compositionally biased region" description="Low complexity" evidence="13">
    <location>
        <begin position="664"/>
        <end position="679"/>
    </location>
</feature>
<keyword evidence="5 12" id="KW-0067">ATP-binding</keyword>
<dbReference type="GO" id="GO:0000725">
    <property type="term" value="P:recombinational repair"/>
    <property type="evidence" value="ECO:0007669"/>
    <property type="project" value="TreeGrafter"/>
</dbReference>
<organism evidence="16 17">
    <name type="scientific">Thiocapsa roseopersicina</name>
    <dbReference type="NCBI Taxonomy" id="1058"/>
    <lineage>
        <taxon>Bacteria</taxon>
        <taxon>Pseudomonadati</taxon>
        <taxon>Pseudomonadota</taxon>
        <taxon>Gammaproteobacteria</taxon>
        <taxon>Chromatiales</taxon>
        <taxon>Chromatiaceae</taxon>
        <taxon>Thiocapsa</taxon>
    </lineage>
</organism>
<evidence type="ECO:0000256" key="11">
    <source>
        <dbReference type="ARBA" id="ARBA00048988"/>
    </source>
</evidence>
<keyword evidence="6" id="KW-0238">DNA-binding</keyword>
<evidence type="ECO:0000256" key="7">
    <source>
        <dbReference type="ARBA" id="ARBA00023235"/>
    </source>
</evidence>
<dbReference type="FunFam" id="1.10.10.160:FF:000001">
    <property type="entry name" value="ATP-dependent DNA helicase"/>
    <property type="match status" value="1"/>
</dbReference>
<comment type="similarity">
    <text evidence="1">Belongs to the helicase family. UvrD subfamily.</text>
</comment>
<evidence type="ECO:0000313" key="17">
    <source>
        <dbReference type="Proteomes" id="UP000198816"/>
    </source>
</evidence>
<dbReference type="InterPro" id="IPR027417">
    <property type="entry name" value="P-loop_NTPase"/>
</dbReference>
<dbReference type="PANTHER" id="PTHR11070">
    <property type="entry name" value="UVRD / RECB / PCRA DNA HELICASE FAMILY MEMBER"/>
    <property type="match status" value="1"/>
</dbReference>
<keyword evidence="2 12" id="KW-0547">Nucleotide-binding</keyword>
<evidence type="ECO:0000256" key="8">
    <source>
        <dbReference type="ARBA" id="ARBA00034617"/>
    </source>
</evidence>
<accession>A0A1H2ZB32</accession>
<dbReference type="InterPro" id="IPR000212">
    <property type="entry name" value="DNA_helicase_UvrD/REP"/>
</dbReference>
<dbReference type="GO" id="GO:0003677">
    <property type="term" value="F:DNA binding"/>
    <property type="evidence" value="ECO:0007669"/>
    <property type="project" value="UniProtKB-KW"/>
</dbReference>
<dbReference type="GO" id="GO:0009314">
    <property type="term" value="P:response to radiation"/>
    <property type="evidence" value="ECO:0007669"/>
    <property type="project" value="UniProtKB-ARBA"/>
</dbReference>
<dbReference type="InterPro" id="IPR014016">
    <property type="entry name" value="UvrD-like_ATP-bd"/>
</dbReference>
<evidence type="ECO:0000256" key="5">
    <source>
        <dbReference type="ARBA" id="ARBA00022840"/>
    </source>
</evidence>
<evidence type="ECO:0000256" key="12">
    <source>
        <dbReference type="PROSITE-ProRule" id="PRU00560"/>
    </source>
</evidence>
<dbReference type="Gene3D" id="1.10.486.10">
    <property type="entry name" value="PCRA, domain 4"/>
    <property type="match status" value="1"/>
</dbReference>
<keyword evidence="3 12" id="KW-0378">Hydrolase</keyword>
<evidence type="ECO:0000259" key="15">
    <source>
        <dbReference type="PROSITE" id="PS51217"/>
    </source>
</evidence>
<dbReference type="InterPro" id="IPR013986">
    <property type="entry name" value="DExx_box_DNA_helicase_dom_sf"/>
</dbReference>
<dbReference type="EC" id="5.6.2.4" evidence="9"/>
<feature type="region of interest" description="Disordered" evidence="13">
    <location>
        <begin position="659"/>
        <end position="679"/>
    </location>
</feature>
<dbReference type="PROSITE" id="PS51217">
    <property type="entry name" value="UVRD_HELICASE_CTER"/>
    <property type="match status" value="1"/>
</dbReference>
<dbReference type="Pfam" id="PF13361">
    <property type="entry name" value="UvrD_C"/>
    <property type="match status" value="2"/>
</dbReference>